<organism evidence="1 2">
    <name type="scientific">Promicromonospora citrea</name>
    <dbReference type="NCBI Taxonomy" id="43677"/>
    <lineage>
        <taxon>Bacteria</taxon>
        <taxon>Bacillati</taxon>
        <taxon>Actinomycetota</taxon>
        <taxon>Actinomycetes</taxon>
        <taxon>Micrococcales</taxon>
        <taxon>Promicromonosporaceae</taxon>
        <taxon>Promicromonospora</taxon>
    </lineage>
</organism>
<dbReference type="Pfam" id="PF04075">
    <property type="entry name" value="F420H2_quin_red"/>
    <property type="match status" value="1"/>
</dbReference>
<dbReference type="NCBIfam" id="TIGR00026">
    <property type="entry name" value="hi_GC_TIGR00026"/>
    <property type="match status" value="1"/>
</dbReference>
<dbReference type="RefSeq" id="WP_171104513.1">
    <property type="nucleotide sequence ID" value="NZ_BMPT01000004.1"/>
</dbReference>
<proteinExistence type="predicted"/>
<dbReference type="InterPro" id="IPR012349">
    <property type="entry name" value="Split_barrel_FMN-bd"/>
</dbReference>
<dbReference type="Proteomes" id="UP000655589">
    <property type="component" value="Unassembled WGS sequence"/>
</dbReference>
<evidence type="ECO:0000313" key="2">
    <source>
        <dbReference type="Proteomes" id="UP000655589"/>
    </source>
</evidence>
<evidence type="ECO:0000313" key="1">
    <source>
        <dbReference type="EMBL" id="GGM19918.1"/>
    </source>
</evidence>
<sequence>MVTTLPPWLRTLFAAPNALYRHGLGGVLGRRFLQLTHVGRTSGDPHTVVLEVLRYDRATGEAVVISGLGEKAQWLRNLRANGRASVSFGRAPRSAAVRFLDTDEAVEVLAAYERRYGPLRPLLRRALTLLLDGGYRGTDADRRRLAQTLPLVAFRPA</sequence>
<dbReference type="Gene3D" id="2.30.110.10">
    <property type="entry name" value="Electron Transport, Fmn-binding Protein, Chain A"/>
    <property type="match status" value="1"/>
</dbReference>
<protein>
    <recommendedName>
        <fullName evidence="3">Deazaflavin-dependent oxidoreductase (Nitroreductase family)</fullName>
    </recommendedName>
</protein>
<dbReference type="InterPro" id="IPR004378">
    <property type="entry name" value="F420H2_quin_Rdtase"/>
</dbReference>
<dbReference type="GO" id="GO:0016491">
    <property type="term" value="F:oxidoreductase activity"/>
    <property type="evidence" value="ECO:0007669"/>
    <property type="project" value="InterPro"/>
</dbReference>
<keyword evidence="2" id="KW-1185">Reference proteome</keyword>
<dbReference type="AlphaFoldDB" id="A0A8H9GFF8"/>
<reference evidence="1" key="2">
    <citation type="submission" date="2020-09" db="EMBL/GenBank/DDBJ databases">
        <authorList>
            <person name="Sun Q."/>
            <person name="Ohkuma M."/>
        </authorList>
    </citation>
    <scope>NUCLEOTIDE SEQUENCE</scope>
    <source>
        <strain evidence="1">JCM 3051</strain>
    </source>
</reference>
<reference evidence="1" key="1">
    <citation type="journal article" date="2014" name="Int. J. Syst. Evol. Microbiol.">
        <title>Complete genome sequence of Corynebacterium casei LMG S-19264T (=DSM 44701T), isolated from a smear-ripened cheese.</title>
        <authorList>
            <consortium name="US DOE Joint Genome Institute (JGI-PGF)"/>
            <person name="Walter F."/>
            <person name="Albersmeier A."/>
            <person name="Kalinowski J."/>
            <person name="Ruckert C."/>
        </authorList>
    </citation>
    <scope>NUCLEOTIDE SEQUENCE</scope>
    <source>
        <strain evidence="1">JCM 3051</strain>
    </source>
</reference>
<dbReference type="EMBL" id="BMPT01000004">
    <property type="protein sequence ID" value="GGM19918.1"/>
    <property type="molecule type" value="Genomic_DNA"/>
</dbReference>
<name>A0A8H9GFF8_9MICO</name>
<comment type="caution">
    <text evidence="1">The sequence shown here is derived from an EMBL/GenBank/DDBJ whole genome shotgun (WGS) entry which is preliminary data.</text>
</comment>
<evidence type="ECO:0008006" key="3">
    <source>
        <dbReference type="Google" id="ProtNLM"/>
    </source>
</evidence>
<dbReference type="SUPFAM" id="SSF50475">
    <property type="entry name" value="FMN-binding split barrel"/>
    <property type="match status" value="1"/>
</dbReference>
<accession>A0A8H9GFF8</accession>
<gene>
    <name evidence="1" type="ORF">GCM10010102_14410</name>
</gene>